<gene>
    <name evidence="1" type="ORF">A3D65_01880</name>
</gene>
<evidence type="ECO:0000313" key="2">
    <source>
        <dbReference type="Proteomes" id="UP000177996"/>
    </source>
</evidence>
<dbReference type="PANTHER" id="PTHR28055">
    <property type="entry name" value="ALTERED INHERITANCE OF MITOCHONDRIA PROTEIN 41, MITOCHONDRIAL"/>
    <property type="match status" value="1"/>
</dbReference>
<dbReference type="SUPFAM" id="SSF89095">
    <property type="entry name" value="GatB/YqeY motif"/>
    <property type="match status" value="1"/>
</dbReference>
<comment type="caution">
    <text evidence="1">The sequence shown here is derived from an EMBL/GenBank/DDBJ whole genome shotgun (WGS) entry which is preliminary data.</text>
</comment>
<proteinExistence type="predicted"/>
<dbReference type="EMBL" id="MHLL01000064">
    <property type="protein sequence ID" value="OGZ07262.1"/>
    <property type="molecule type" value="Genomic_DNA"/>
</dbReference>
<name>A0A1G2D1C0_9BACT</name>
<dbReference type="GO" id="GO:0016884">
    <property type="term" value="F:carbon-nitrogen ligase activity, with glutamine as amido-N-donor"/>
    <property type="evidence" value="ECO:0007669"/>
    <property type="project" value="InterPro"/>
</dbReference>
<sequence>MTIQQTVREQMKDALRKKEALRLEVLRGMLAAFTNELVAKRRPPQEEIGDDDALVVLKRLVKQRKDSAEQFTAGGRPELAEKEKKELLIIEEFLPKAMPREEIKKIALAKKAELGITDKSGMGKFIGAVLKECKGAADGGDVKAVVEELLT</sequence>
<organism evidence="1 2">
    <name type="scientific">Candidatus Lloydbacteria bacterium RIFCSPHIGHO2_02_FULL_50_13</name>
    <dbReference type="NCBI Taxonomy" id="1798661"/>
    <lineage>
        <taxon>Bacteria</taxon>
        <taxon>Candidatus Lloydiibacteriota</taxon>
    </lineage>
</organism>
<evidence type="ECO:0000313" key="1">
    <source>
        <dbReference type="EMBL" id="OGZ07262.1"/>
    </source>
</evidence>
<dbReference type="InterPro" id="IPR042184">
    <property type="entry name" value="YqeY/Aim41_N"/>
</dbReference>
<dbReference type="Gene3D" id="1.10.10.410">
    <property type="match status" value="1"/>
</dbReference>
<dbReference type="STRING" id="1798661.A3D65_01880"/>
<dbReference type="InterPro" id="IPR019004">
    <property type="entry name" value="YqeY/Aim41"/>
</dbReference>
<accession>A0A1G2D1C0</accession>
<dbReference type="Proteomes" id="UP000177996">
    <property type="component" value="Unassembled WGS sequence"/>
</dbReference>
<protein>
    <recommendedName>
        <fullName evidence="3">Glutamyl-tRNA amidotransferase</fullName>
    </recommendedName>
</protein>
<dbReference type="InterPro" id="IPR023168">
    <property type="entry name" value="GatB_Yqey_C_2"/>
</dbReference>
<dbReference type="PANTHER" id="PTHR28055:SF1">
    <property type="entry name" value="ALTERED INHERITANCE OF MITOCHONDRIA PROTEIN 41, MITOCHONDRIAL"/>
    <property type="match status" value="1"/>
</dbReference>
<dbReference type="Pfam" id="PF09424">
    <property type="entry name" value="YqeY"/>
    <property type="match status" value="1"/>
</dbReference>
<evidence type="ECO:0008006" key="3">
    <source>
        <dbReference type="Google" id="ProtNLM"/>
    </source>
</evidence>
<dbReference type="Gene3D" id="1.10.1510.10">
    <property type="entry name" value="Uncharacterised protein YqeY/AIM41 PF09424, N-terminal domain"/>
    <property type="match status" value="1"/>
</dbReference>
<reference evidence="1 2" key="1">
    <citation type="journal article" date="2016" name="Nat. Commun.">
        <title>Thousands of microbial genomes shed light on interconnected biogeochemical processes in an aquifer system.</title>
        <authorList>
            <person name="Anantharaman K."/>
            <person name="Brown C.T."/>
            <person name="Hug L.A."/>
            <person name="Sharon I."/>
            <person name="Castelle C.J."/>
            <person name="Probst A.J."/>
            <person name="Thomas B.C."/>
            <person name="Singh A."/>
            <person name="Wilkins M.J."/>
            <person name="Karaoz U."/>
            <person name="Brodie E.L."/>
            <person name="Williams K.H."/>
            <person name="Hubbard S.S."/>
            <person name="Banfield J.F."/>
        </authorList>
    </citation>
    <scope>NUCLEOTIDE SEQUENCE [LARGE SCALE GENOMIC DNA]</scope>
</reference>
<dbReference type="InterPro" id="IPR003789">
    <property type="entry name" value="Asn/Gln_tRNA_amidoTrase-B-like"/>
</dbReference>
<dbReference type="AlphaFoldDB" id="A0A1G2D1C0"/>